<dbReference type="InterPro" id="IPR052337">
    <property type="entry name" value="SAT4-like"/>
</dbReference>
<feature type="transmembrane region" description="Helical" evidence="6">
    <location>
        <begin position="131"/>
        <end position="155"/>
    </location>
</feature>
<proteinExistence type="inferred from homology"/>
<evidence type="ECO:0000313" key="8">
    <source>
        <dbReference type="EMBL" id="KAJ3579419.1"/>
    </source>
</evidence>
<protein>
    <recommendedName>
        <fullName evidence="7">Rhodopsin domain-containing protein</fullName>
    </recommendedName>
</protein>
<keyword evidence="3 6" id="KW-1133">Transmembrane helix</keyword>
<sequence length="419" mass="46337">MSALIPPDVSRAQALEAILWSEFAVSTVFILLRLFARYQKRSLGLDDGLMAGSWLFFLASIIASTLRSPAWTPAHDTPEDDALDNAPQLPPVSQDMTMLTKPAVQFAAQASGGMRHVAYLMQSELSFQIEISYVVLVISIVCTALGKIAVGVTILRIVRSASSYERWVVWAVIVVTSVSSVLDIFISLFQCGGDPRAIWVFELQATASCLDATMLNRYTTFTAVWQAFADFVFSILPIFIVWRLHMATRRKVVLTIGLGLTLLTGVAASVKSSYIAKQSAGRPSDFTWDLFYVYILLGTEVLFIIVCGSIPSIYPMWFGTRPRPIQGYASHESSYRKHAYKLSRAESSKSYRWWQYSRSEPDTTIPSDVEIAMLTGTPLQPPPVAAAVSRRSASGNDELCYGKIHVVKEVELSSTKSKS</sequence>
<organism evidence="8 9">
    <name type="scientific">Xylaria arbuscula</name>
    <dbReference type="NCBI Taxonomy" id="114810"/>
    <lineage>
        <taxon>Eukaryota</taxon>
        <taxon>Fungi</taxon>
        <taxon>Dikarya</taxon>
        <taxon>Ascomycota</taxon>
        <taxon>Pezizomycotina</taxon>
        <taxon>Sordariomycetes</taxon>
        <taxon>Xylariomycetidae</taxon>
        <taxon>Xylariales</taxon>
        <taxon>Xylariaceae</taxon>
        <taxon>Xylaria</taxon>
    </lineage>
</organism>
<keyword evidence="4 6" id="KW-0472">Membrane</keyword>
<dbReference type="InterPro" id="IPR049326">
    <property type="entry name" value="Rhodopsin_dom_fungi"/>
</dbReference>
<evidence type="ECO:0000259" key="7">
    <source>
        <dbReference type="Pfam" id="PF20684"/>
    </source>
</evidence>
<dbReference type="Pfam" id="PF20684">
    <property type="entry name" value="Fung_rhodopsin"/>
    <property type="match status" value="1"/>
</dbReference>
<keyword evidence="2 6" id="KW-0812">Transmembrane</keyword>
<dbReference type="EMBL" id="JANPWZ010000098">
    <property type="protein sequence ID" value="KAJ3579419.1"/>
    <property type="molecule type" value="Genomic_DNA"/>
</dbReference>
<evidence type="ECO:0000256" key="3">
    <source>
        <dbReference type="ARBA" id="ARBA00022989"/>
    </source>
</evidence>
<dbReference type="Proteomes" id="UP001148614">
    <property type="component" value="Unassembled WGS sequence"/>
</dbReference>
<feature type="transmembrane region" description="Helical" evidence="6">
    <location>
        <begin position="48"/>
        <end position="66"/>
    </location>
</feature>
<feature type="domain" description="Rhodopsin" evidence="7">
    <location>
        <begin position="106"/>
        <end position="316"/>
    </location>
</feature>
<evidence type="ECO:0000313" key="9">
    <source>
        <dbReference type="Proteomes" id="UP001148614"/>
    </source>
</evidence>
<feature type="transmembrane region" description="Helical" evidence="6">
    <location>
        <begin position="252"/>
        <end position="270"/>
    </location>
</feature>
<evidence type="ECO:0000256" key="6">
    <source>
        <dbReference type="SAM" id="Phobius"/>
    </source>
</evidence>
<evidence type="ECO:0000256" key="2">
    <source>
        <dbReference type="ARBA" id="ARBA00022692"/>
    </source>
</evidence>
<evidence type="ECO:0000256" key="1">
    <source>
        <dbReference type="ARBA" id="ARBA00004141"/>
    </source>
</evidence>
<dbReference type="GO" id="GO:0016020">
    <property type="term" value="C:membrane"/>
    <property type="evidence" value="ECO:0007669"/>
    <property type="project" value="UniProtKB-SubCell"/>
</dbReference>
<evidence type="ECO:0000256" key="5">
    <source>
        <dbReference type="ARBA" id="ARBA00038359"/>
    </source>
</evidence>
<feature type="transmembrane region" description="Helical" evidence="6">
    <location>
        <begin position="290"/>
        <end position="314"/>
    </location>
</feature>
<dbReference type="VEuPathDB" id="FungiDB:F4678DRAFT_450567"/>
<comment type="similarity">
    <text evidence="5">Belongs to the SAT4 family.</text>
</comment>
<dbReference type="PANTHER" id="PTHR33048:SF47">
    <property type="entry name" value="INTEGRAL MEMBRANE PROTEIN-RELATED"/>
    <property type="match status" value="1"/>
</dbReference>
<reference evidence="8" key="1">
    <citation type="submission" date="2022-07" db="EMBL/GenBank/DDBJ databases">
        <title>Genome Sequence of Xylaria arbuscula.</title>
        <authorList>
            <person name="Buettner E."/>
        </authorList>
    </citation>
    <scope>NUCLEOTIDE SEQUENCE</scope>
    <source>
        <strain evidence="8">VT107</strain>
    </source>
</reference>
<name>A0A9W8NM70_9PEZI</name>
<evidence type="ECO:0000256" key="4">
    <source>
        <dbReference type="ARBA" id="ARBA00023136"/>
    </source>
</evidence>
<feature type="transmembrane region" description="Helical" evidence="6">
    <location>
        <begin position="167"/>
        <end position="189"/>
    </location>
</feature>
<feature type="transmembrane region" description="Helical" evidence="6">
    <location>
        <begin position="17"/>
        <end position="36"/>
    </location>
</feature>
<gene>
    <name evidence="8" type="ORF">NPX13_g1145</name>
</gene>
<accession>A0A9W8NM70</accession>
<dbReference type="PANTHER" id="PTHR33048">
    <property type="entry name" value="PTH11-LIKE INTEGRAL MEMBRANE PROTEIN (AFU_ORTHOLOGUE AFUA_5G11245)"/>
    <property type="match status" value="1"/>
</dbReference>
<feature type="transmembrane region" description="Helical" evidence="6">
    <location>
        <begin position="223"/>
        <end position="245"/>
    </location>
</feature>
<comment type="caution">
    <text evidence="8">The sequence shown here is derived from an EMBL/GenBank/DDBJ whole genome shotgun (WGS) entry which is preliminary data.</text>
</comment>
<dbReference type="AlphaFoldDB" id="A0A9W8NM70"/>
<comment type="subcellular location">
    <subcellularLocation>
        <location evidence="1">Membrane</location>
        <topology evidence="1">Multi-pass membrane protein</topology>
    </subcellularLocation>
</comment>
<keyword evidence="9" id="KW-1185">Reference proteome</keyword>